<organism evidence="1 2">
    <name type="scientific">Funneliformis geosporum</name>
    <dbReference type="NCBI Taxonomy" id="1117311"/>
    <lineage>
        <taxon>Eukaryota</taxon>
        <taxon>Fungi</taxon>
        <taxon>Fungi incertae sedis</taxon>
        <taxon>Mucoromycota</taxon>
        <taxon>Glomeromycotina</taxon>
        <taxon>Glomeromycetes</taxon>
        <taxon>Glomerales</taxon>
        <taxon>Glomeraceae</taxon>
        <taxon>Funneliformis</taxon>
    </lineage>
</organism>
<dbReference type="AlphaFoldDB" id="A0A9W4SY40"/>
<comment type="caution">
    <text evidence="1">The sequence shown here is derived from an EMBL/GenBank/DDBJ whole genome shotgun (WGS) entry which is preliminary data.</text>
</comment>
<proteinExistence type="predicted"/>
<name>A0A9W4SY40_9GLOM</name>
<dbReference type="EMBL" id="CAMKVN010003808">
    <property type="protein sequence ID" value="CAI2185658.1"/>
    <property type="molecule type" value="Genomic_DNA"/>
</dbReference>
<sequence>MESHWNTYFEETRSGDYRFIGCYHYRLQQDDFSFSFQKEFNRLKKKLDNIVKNGSDEMRNSAKQLINSFKENGTHTTTVASYVHREYFMDVDAIWRKIELHEELQHIEEEASRSIMYDTKKVINTTIENACSTIRNINNRLVNLRKRAKNQPDSEDIKRVNAIIDDERAIDEYEEFNTEKAEEVDSSNYFEEAKTFNVSFDEYIDSTVNIQDESEIAESSVEDEEIKFDLNDI</sequence>
<protein>
    <submittedName>
        <fullName evidence="1">1614_t:CDS:1</fullName>
    </submittedName>
</protein>
<dbReference type="OrthoDB" id="2443600at2759"/>
<reference evidence="1" key="1">
    <citation type="submission" date="2022-08" db="EMBL/GenBank/DDBJ databases">
        <authorList>
            <person name="Kallberg Y."/>
            <person name="Tangrot J."/>
            <person name="Rosling A."/>
        </authorList>
    </citation>
    <scope>NUCLEOTIDE SEQUENCE</scope>
    <source>
        <strain evidence="1">Wild A</strain>
    </source>
</reference>
<evidence type="ECO:0000313" key="2">
    <source>
        <dbReference type="Proteomes" id="UP001153678"/>
    </source>
</evidence>
<accession>A0A9W4SY40</accession>
<gene>
    <name evidence="1" type="ORF">FWILDA_LOCUS12189</name>
</gene>
<evidence type="ECO:0000313" key="1">
    <source>
        <dbReference type="EMBL" id="CAI2185658.1"/>
    </source>
</evidence>
<dbReference type="Proteomes" id="UP001153678">
    <property type="component" value="Unassembled WGS sequence"/>
</dbReference>
<keyword evidence="2" id="KW-1185">Reference proteome</keyword>